<keyword evidence="2" id="KW-0812">Transmembrane</keyword>
<accession>R0KGW4</accession>
<sequence>MLNQIISHLSILKPKDNMCQYMPFVSAPAARSRTRIVTITTACVILVFFLSTISFHPVEKAKQYGMFKPTGIPGNGPIPSIVHYVQIKKEANSVLKFPFSSFLNIYAAVMYIRPTKIYIHTDFNEMEIKQAGEQGDRWTKAVVNTFADILTWNPVHAPNFAGQNQNKPIDAIQHKSDFLRWETIEKIGGIYLDWDVIALRPLAPIMNTGFAFIGGRHYGGSTTKELNGTINNGVFLTTPNSTIARIIVREQHAGFDGRWEANLQSMTLIAERLLPIPYEVLILDRNSFSPTHWLKESTDPLFIPNENKPSPIPQVIDSTDPMKLYENAVLNRRRRADWEMDFSATYMLHAFQLGRYQQHVTPEIILSRTSNFGIATYDVVKRMSDLGYLDGADES</sequence>
<dbReference type="Pfam" id="PF04488">
    <property type="entry name" value="Gly_transf_sug"/>
    <property type="match status" value="1"/>
</dbReference>
<comment type="similarity">
    <text evidence="1">Belongs to the glycosyltransferase 32 family.</text>
</comment>
<reference evidence="3 4" key="1">
    <citation type="journal article" date="2012" name="PLoS Pathog.">
        <title>Diverse lifestyles and strategies of plant pathogenesis encoded in the genomes of eighteen Dothideomycetes fungi.</title>
        <authorList>
            <person name="Ohm R.A."/>
            <person name="Feau N."/>
            <person name="Henrissat B."/>
            <person name="Schoch C.L."/>
            <person name="Horwitz B.A."/>
            <person name="Barry K.W."/>
            <person name="Condon B.J."/>
            <person name="Copeland A.C."/>
            <person name="Dhillon B."/>
            <person name="Glaser F."/>
            <person name="Hesse C.N."/>
            <person name="Kosti I."/>
            <person name="LaButti K."/>
            <person name="Lindquist E.A."/>
            <person name="Lucas S."/>
            <person name="Salamov A.A."/>
            <person name="Bradshaw R.E."/>
            <person name="Ciuffetti L."/>
            <person name="Hamelin R.C."/>
            <person name="Kema G.H.J."/>
            <person name="Lawrence C."/>
            <person name="Scott J.A."/>
            <person name="Spatafora J.W."/>
            <person name="Turgeon B.G."/>
            <person name="de Wit P.J.G.M."/>
            <person name="Zhong S."/>
            <person name="Goodwin S.B."/>
            <person name="Grigoriev I.V."/>
        </authorList>
    </citation>
    <scope>NUCLEOTIDE SEQUENCE [LARGE SCALE GENOMIC DNA]</scope>
    <source>
        <strain evidence="4">28A</strain>
    </source>
</reference>
<dbReference type="AlphaFoldDB" id="R0KGW4"/>
<dbReference type="STRING" id="671987.R0KGW4"/>
<dbReference type="OrthoDB" id="409543at2759"/>
<dbReference type="GO" id="GO:1901135">
    <property type="term" value="P:carbohydrate derivative metabolic process"/>
    <property type="evidence" value="ECO:0007669"/>
    <property type="project" value="UniProtKB-ARBA"/>
</dbReference>
<evidence type="ECO:0000313" key="3">
    <source>
        <dbReference type="EMBL" id="EOA92093.1"/>
    </source>
</evidence>
<gene>
    <name evidence="3" type="ORF">SETTUDRAFT_114317</name>
</gene>
<reference evidence="3 4" key="2">
    <citation type="journal article" date="2013" name="PLoS Genet.">
        <title>Comparative genome structure, secondary metabolite, and effector coding capacity across Cochliobolus pathogens.</title>
        <authorList>
            <person name="Condon B.J."/>
            <person name="Leng Y."/>
            <person name="Wu D."/>
            <person name="Bushley K.E."/>
            <person name="Ohm R.A."/>
            <person name="Otillar R."/>
            <person name="Martin J."/>
            <person name="Schackwitz W."/>
            <person name="Grimwood J."/>
            <person name="MohdZainudin N."/>
            <person name="Xue C."/>
            <person name="Wang R."/>
            <person name="Manning V.A."/>
            <person name="Dhillon B."/>
            <person name="Tu Z.J."/>
            <person name="Steffenson B.J."/>
            <person name="Salamov A."/>
            <person name="Sun H."/>
            <person name="Lowry S."/>
            <person name="LaButti K."/>
            <person name="Han J."/>
            <person name="Copeland A."/>
            <person name="Lindquist E."/>
            <person name="Barry K."/>
            <person name="Schmutz J."/>
            <person name="Baker S.E."/>
            <person name="Ciuffetti L.M."/>
            <person name="Grigoriev I.V."/>
            <person name="Zhong S."/>
            <person name="Turgeon B.G."/>
        </authorList>
    </citation>
    <scope>NUCLEOTIDE SEQUENCE [LARGE SCALE GENOMIC DNA]</scope>
    <source>
        <strain evidence="4">28A</strain>
    </source>
</reference>
<dbReference type="HOGENOM" id="CLU_053910_0_0_1"/>
<evidence type="ECO:0000256" key="2">
    <source>
        <dbReference type="SAM" id="Phobius"/>
    </source>
</evidence>
<keyword evidence="2" id="KW-1133">Transmembrane helix</keyword>
<dbReference type="RefSeq" id="XP_008021028.1">
    <property type="nucleotide sequence ID" value="XM_008022837.1"/>
</dbReference>
<name>R0KGW4_EXST2</name>
<dbReference type="Gene3D" id="3.90.550.20">
    <property type="match status" value="1"/>
</dbReference>
<keyword evidence="2" id="KW-0472">Membrane</keyword>
<feature type="transmembrane region" description="Helical" evidence="2">
    <location>
        <begin position="36"/>
        <end position="58"/>
    </location>
</feature>
<dbReference type="eggNOG" id="ENOG502SQ8J">
    <property type="taxonomic scope" value="Eukaryota"/>
</dbReference>
<protein>
    <submittedName>
        <fullName evidence="3">Uncharacterized protein</fullName>
    </submittedName>
</protein>
<dbReference type="PANTHER" id="PTHR46830">
    <property type="entry name" value="TRANSFERASE, PUTATIVE-RELATED"/>
    <property type="match status" value="1"/>
</dbReference>
<dbReference type="GeneID" id="19395622"/>
<organism evidence="3 4">
    <name type="scientific">Exserohilum turcicum (strain 28A)</name>
    <name type="common">Northern leaf blight fungus</name>
    <name type="synonym">Setosphaeria turcica</name>
    <dbReference type="NCBI Taxonomy" id="671987"/>
    <lineage>
        <taxon>Eukaryota</taxon>
        <taxon>Fungi</taxon>
        <taxon>Dikarya</taxon>
        <taxon>Ascomycota</taxon>
        <taxon>Pezizomycotina</taxon>
        <taxon>Dothideomycetes</taxon>
        <taxon>Pleosporomycetidae</taxon>
        <taxon>Pleosporales</taxon>
        <taxon>Pleosporineae</taxon>
        <taxon>Pleosporaceae</taxon>
        <taxon>Exserohilum</taxon>
    </lineage>
</organism>
<dbReference type="SUPFAM" id="SSF53448">
    <property type="entry name" value="Nucleotide-diphospho-sugar transferases"/>
    <property type="match status" value="1"/>
</dbReference>
<proteinExistence type="inferred from homology"/>
<dbReference type="PANTHER" id="PTHR46830:SF2">
    <property type="entry name" value="ALPHA-1,4-N-ACETYLGLUCOSAMINYLTRANSFERASE"/>
    <property type="match status" value="1"/>
</dbReference>
<evidence type="ECO:0000313" key="4">
    <source>
        <dbReference type="Proteomes" id="UP000016935"/>
    </source>
</evidence>
<keyword evidence="4" id="KW-1185">Reference proteome</keyword>
<dbReference type="InterPro" id="IPR029044">
    <property type="entry name" value="Nucleotide-diphossugar_trans"/>
</dbReference>
<dbReference type="EMBL" id="KB908481">
    <property type="protein sequence ID" value="EOA92093.1"/>
    <property type="molecule type" value="Genomic_DNA"/>
</dbReference>
<dbReference type="Proteomes" id="UP000016935">
    <property type="component" value="Unassembled WGS sequence"/>
</dbReference>
<evidence type="ECO:0000256" key="1">
    <source>
        <dbReference type="ARBA" id="ARBA00009003"/>
    </source>
</evidence>
<dbReference type="InterPro" id="IPR007577">
    <property type="entry name" value="GlycoTrfase_DXD_sugar-bd_CS"/>
</dbReference>